<proteinExistence type="predicted"/>
<evidence type="ECO:0000256" key="1">
    <source>
        <dbReference type="SAM" id="MobiDB-lite"/>
    </source>
</evidence>
<reference evidence="2" key="1">
    <citation type="submission" date="2020-02" db="EMBL/GenBank/DDBJ databases">
        <authorList>
            <person name="Meier V. D."/>
        </authorList>
    </citation>
    <scope>NUCLEOTIDE SEQUENCE</scope>
    <source>
        <strain evidence="2">AVDCRST_MAG50</strain>
    </source>
</reference>
<feature type="compositionally biased region" description="Basic and acidic residues" evidence="1">
    <location>
        <begin position="342"/>
        <end position="352"/>
    </location>
</feature>
<organism evidence="2">
    <name type="scientific">uncultured Acidimicrobiales bacterium</name>
    <dbReference type="NCBI Taxonomy" id="310071"/>
    <lineage>
        <taxon>Bacteria</taxon>
        <taxon>Bacillati</taxon>
        <taxon>Actinomycetota</taxon>
        <taxon>Acidimicrobiia</taxon>
        <taxon>Acidimicrobiales</taxon>
        <taxon>environmental samples</taxon>
    </lineage>
</organism>
<dbReference type="EMBL" id="CADCTF010000124">
    <property type="protein sequence ID" value="CAA9257909.1"/>
    <property type="molecule type" value="Genomic_DNA"/>
</dbReference>
<feature type="non-terminal residue" evidence="2">
    <location>
        <position position="362"/>
    </location>
</feature>
<feature type="region of interest" description="Disordered" evidence="1">
    <location>
        <begin position="152"/>
        <end position="362"/>
    </location>
</feature>
<feature type="non-terminal residue" evidence="2">
    <location>
        <position position="1"/>
    </location>
</feature>
<feature type="compositionally biased region" description="Basic residues" evidence="1">
    <location>
        <begin position="313"/>
        <end position="323"/>
    </location>
</feature>
<feature type="compositionally biased region" description="Basic residues" evidence="1">
    <location>
        <begin position="260"/>
        <end position="269"/>
    </location>
</feature>
<protein>
    <submittedName>
        <fullName evidence="2">Possible transcriptional regulatory protein</fullName>
    </submittedName>
</protein>
<feature type="region of interest" description="Disordered" evidence="1">
    <location>
        <begin position="29"/>
        <end position="77"/>
    </location>
</feature>
<evidence type="ECO:0000313" key="2">
    <source>
        <dbReference type="EMBL" id="CAA9257909.1"/>
    </source>
</evidence>
<sequence>DSHRRPGQRRRPRVCFRLQTTARRLVHGRQSHAAGRCRPPGRAVRGCGRRRLAHQRPARPAGQRIGAPRPRVAGRHGDRRHLHLRRRLVDLCAPRQPRRGADRRSGVEHRVQRCGACASRRPCPCCDPDDDRGWGHPLCRLSARVHHLHGPADAPLVRREPSRRLHRQRPRVERAVGGGRARRRPRMRHRAHDQPARTRLPGLDLRRLRHQSGRARRRPRRGNVLEPRQRDVHAHRRRAARPRRAPRRHRRLRCDPRPGPPRRRPRRRPPLTLPPRTVRRRRHRAVVEPRGQHRQADRHCAVQLQPLPLHAGLPRRGRCRTRRGVGPAAGNPDAPRRRLRRGDHLRDTSQRPHERHLRRAGV</sequence>
<feature type="compositionally biased region" description="Basic residues" evidence="1">
    <location>
        <begin position="207"/>
        <end position="221"/>
    </location>
</feature>
<feature type="compositionally biased region" description="Basic and acidic residues" evidence="1">
    <location>
        <begin position="285"/>
        <end position="300"/>
    </location>
</feature>
<accession>A0A6J4IRG0</accession>
<name>A0A6J4IRG0_9ACTN</name>
<feature type="compositionally biased region" description="Basic residues" evidence="1">
    <location>
        <begin position="47"/>
        <end position="57"/>
    </location>
</feature>
<dbReference type="AlphaFoldDB" id="A0A6J4IRG0"/>
<feature type="compositionally biased region" description="Basic residues" evidence="1">
    <location>
        <begin position="233"/>
        <end position="252"/>
    </location>
</feature>
<feature type="compositionally biased region" description="Basic residues" evidence="1">
    <location>
        <begin position="353"/>
        <end position="362"/>
    </location>
</feature>
<feature type="compositionally biased region" description="Basic residues" evidence="1">
    <location>
        <begin position="180"/>
        <end position="191"/>
    </location>
</feature>
<gene>
    <name evidence="2" type="ORF">AVDCRST_MAG50-2705</name>
</gene>